<gene>
    <name evidence="1" type="ORF">Amon02_001066300</name>
</gene>
<accession>A0ACB5U1L7</accession>
<evidence type="ECO:0000313" key="1">
    <source>
        <dbReference type="EMBL" id="GME99242.1"/>
    </source>
</evidence>
<name>A0ACB5U1L7_AMBMO</name>
<reference evidence="1" key="1">
    <citation type="submission" date="2023-04" db="EMBL/GenBank/DDBJ databases">
        <title>Ambrosiozyma monospora NBRC 10751.</title>
        <authorList>
            <person name="Ichikawa N."/>
            <person name="Sato H."/>
            <person name="Tonouchi N."/>
        </authorList>
    </citation>
    <scope>NUCLEOTIDE SEQUENCE</scope>
    <source>
        <strain evidence="1">NBRC 10751</strain>
    </source>
</reference>
<organism evidence="1 2">
    <name type="scientific">Ambrosiozyma monospora</name>
    <name type="common">Yeast</name>
    <name type="synonym">Endomycopsis monosporus</name>
    <dbReference type="NCBI Taxonomy" id="43982"/>
    <lineage>
        <taxon>Eukaryota</taxon>
        <taxon>Fungi</taxon>
        <taxon>Dikarya</taxon>
        <taxon>Ascomycota</taxon>
        <taxon>Saccharomycotina</taxon>
        <taxon>Pichiomycetes</taxon>
        <taxon>Pichiales</taxon>
        <taxon>Pichiaceae</taxon>
        <taxon>Ambrosiozyma</taxon>
    </lineage>
</organism>
<protein>
    <submittedName>
        <fullName evidence="1">Unnamed protein product</fullName>
    </submittedName>
</protein>
<comment type="caution">
    <text evidence="1">The sequence shown here is derived from an EMBL/GenBank/DDBJ whole genome shotgun (WGS) entry which is preliminary data.</text>
</comment>
<evidence type="ECO:0000313" key="2">
    <source>
        <dbReference type="Proteomes" id="UP001165064"/>
    </source>
</evidence>
<sequence>MEIFFKDGIMYERQCEDSKTCNNDQRSFKSIFSRCLAITARLAPDHASNIMDYLYKSAEAAAVSCSGGTDGVTCGQKWTTGSYDGLYGLGEQLSALEVMQSTLILETDVAPAPLSNSTGGTSQGNTNAGLDTKDATNVNQMTIKQKDKVGAAIITAIVLAVLMAMCVWMLI</sequence>
<dbReference type="EMBL" id="BSXS01010909">
    <property type="protein sequence ID" value="GME99242.1"/>
    <property type="molecule type" value="Genomic_DNA"/>
</dbReference>
<proteinExistence type="predicted"/>
<dbReference type="Proteomes" id="UP001165064">
    <property type="component" value="Unassembled WGS sequence"/>
</dbReference>
<keyword evidence="2" id="KW-1185">Reference proteome</keyword>